<dbReference type="GO" id="GO:0007155">
    <property type="term" value="P:cell adhesion"/>
    <property type="evidence" value="ECO:0007669"/>
    <property type="project" value="UniProtKB-KW"/>
</dbReference>
<keyword evidence="3 10" id="KW-0732">Signal</keyword>
<dbReference type="InParanoid" id="A0A3Q3KTW7"/>
<dbReference type="OrthoDB" id="8945512at2759"/>
<dbReference type="GO" id="GO:0005886">
    <property type="term" value="C:plasma membrane"/>
    <property type="evidence" value="ECO:0007669"/>
    <property type="project" value="UniProtKB-ARBA"/>
</dbReference>
<dbReference type="CTD" id="947"/>
<dbReference type="GeneTree" id="ENSGT00390000008414"/>
<keyword evidence="12" id="KW-1185">Reference proteome</keyword>
<keyword evidence="5 9" id="KW-1133">Transmembrane helix</keyword>
<evidence type="ECO:0000256" key="4">
    <source>
        <dbReference type="ARBA" id="ARBA00022889"/>
    </source>
</evidence>
<name>A0A3Q3KTW7_9TELE</name>
<evidence type="ECO:0000256" key="2">
    <source>
        <dbReference type="ARBA" id="ARBA00022692"/>
    </source>
</evidence>
<evidence type="ECO:0000313" key="11">
    <source>
        <dbReference type="Ensembl" id="ENSMAMP00000004843.1"/>
    </source>
</evidence>
<dbReference type="Pfam" id="PF06365">
    <property type="entry name" value="CD34_antigen"/>
    <property type="match status" value="1"/>
</dbReference>
<evidence type="ECO:0000256" key="8">
    <source>
        <dbReference type="SAM" id="MobiDB-lite"/>
    </source>
</evidence>
<dbReference type="AlphaFoldDB" id="A0A3Q3KTW7"/>
<evidence type="ECO:0000256" key="3">
    <source>
        <dbReference type="ARBA" id="ARBA00022729"/>
    </source>
</evidence>
<reference evidence="11" key="1">
    <citation type="submission" date="2025-08" db="UniProtKB">
        <authorList>
            <consortium name="Ensembl"/>
        </authorList>
    </citation>
    <scope>IDENTIFICATION</scope>
</reference>
<evidence type="ECO:0000256" key="7">
    <source>
        <dbReference type="ARBA" id="ARBA00023180"/>
    </source>
</evidence>
<dbReference type="PANTHER" id="PTHR16677:SF1">
    <property type="entry name" value="HEMATOPOIETIC PROGENITOR CELL ANTIGEN CD34"/>
    <property type="match status" value="1"/>
</dbReference>
<evidence type="ECO:0000256" key="5">
    <source>
        <dbReference type="ARBA" id="ARBA00022989"/>
    </source>
</evidence>
<dbReference type="RefSeq" id="XP_026187609.1">
    <property type="nucleotide sequence ID" value="XM_026331824.2"/>
</dbReference>
<feature type="region of interest" description="Disordered" evidence="8">
    <location>
        <begin position="46"/>
        <end position="73"/>
    </location>
</feature>
<dbReference type="InterPro" id="IPR013836">
    <property type="entry name" value="CD34/Podocalyxin"/>
</dbReference>
<proteinExistence type="predicted"/>
<evidence type="ECO:0000256" key="9">
    <source>
        <dbReference type="SAM" id="Phobius"/>
    </source>
</evidence>
<dbReference type="Proteomes" id="UP000261640">
    <property type="component" value="Unplaced"/>
</dbReference>
<feature type="signal peptide" evidence="10">
    <location>
        <begin position="1"/>
        <end position="32"/>
    </location>
</feature>
<protein>
    <submittedName>
        <fullName evidence="11">Uncharacterized LOC113145283</fullName>
    </submittedName>
</protein>
<feature type="chain" id="PRO_5018717992" evidence="10">
    <location>
        <begin position="33"/>
        <end position="315"/>
    </location>
</feature>
<dbReference type="STRING" id="205130.ENSMAMP00000004843"/>
<dbReference type="PANTHER" id="PTHR16677">
    <property type="entry name" value="HEMATOPOIETIC PROGENITOR CELL ANTIGEN CD34"/>
    <property type="match status" value="1"/>
</dbReference>
<dbReference type="Ensembl" id="ENSMAMT00000004963.2">
    <property type="protein sequence ID" value="ENSMAMP00000004843.1"/>
    <property type="gene ID" value="ENSMAMG00000003270.2"/>
</dbReference>
<organism evidence="11 12">
    <name type="scientific">Mastacembelus armatus</name>
    <name type="common">zig-zag eel</name>
    <dbReference type="NCBI Taxonomy" id="205130"/>
    <lineage>
        <taxon>Eukaryota</taxon>
        <taxon>Metazoa</taxon>
        <taxon>Chordata</taxon>
        <taxon>Craniata</taxon>
        <taxon>Vertebrata</taxon>
        <taxon>Euteleostomi</taxon>
        <taxon>Actinopterygii</taxon>
        <taxon>Neopterygii</taxon>
        <taxon>Teleostei</taxon>
        <taxon>Neoteleostei</taxon>
        <taxon>Acanthomorphata</taxon>
        <taxon>Anabantaria</taxon>
        <taxon>Synbranchiformes</taxon>
        <taxon>Mastacembelidae</taxon>
        <taxon>Mastacembelus</taxon>
    </lineage>
</organism>
<feature type="compositionally biased region" description="Polar residues" evidence="8">
    <location>
        <begin position="303"/>
        <end position="315"/>
    </location>
</feature>
<keyword evidence="7" id="KW-0325">Glycoprotein</keyword>
<keyword evidence="2 9" id="KW-0812">Transmembrane</keyword>
<keyword evidence="4" id="KW-0130">Cell adhesion</keyword>
<sequence length="315" mass="32802">MAASILRMNGQWRRLSGVLILCVLLLSNEVMCEDTATVGNAADAANPTADASADVPDSSGVTPTVASGGDPATSGKITPDFTLVTIIFGNGGASATSGITIAPAVRGSEVEAVPGDDKKPVIEVRCVEKKEIKESNAVKATVKTNDCEDTKRIIEENPEDWCKAKTCNLNIFQNGTDVLIASEDVKLNTLADTLMSGKLKDKLGVQKAESPSSSSNSSVFVGILVSGLLAALSIIIGYFKCQRKANTKGVRLAEEASPVNQENQGNTLVSVAPLNPPAETQEKPSINGESPEAAKTQPPPPTNGHSTAKTADTEL</sequence>
<feature type="transmembrane region" description="Helical" evidence="9">
    <location>
        <begin position="219"/>
        <end position="239"/>
    </location>
</feature>
<reference evidence="11" key="2">
    <citation type="submission" date="2025-09" db="UniProtKB">
        <authorList>
            <consortium name="Ensembl"/>
        </authorList>
    </citation>
    <scope>IDENTIFICATION</scope>
</reference>
<evidence type="ECO:0000256" key="6">
    <source>
        <dbReference type="ARBA" id="ARBA00023136"/>
    </source>
</evidence>
<dbReference type="InterPro" id="IPR008083">
    <property type="entry name" value="CD34"/>
</dbReference>
<evidence type="ECO:0000256" key="10">
    <source>
        <dbReference type="SAM" id="SignalP"/>
    </source>
</evidence>
<evidence type="ECO:0000313" key="12">
    <source>
        <dbReference type="Proteomes" id="UP000261640"/>
    </source>
</evidence>
<feature type="region of interest" description="Disordered" evidence="8">
    <location>
        <begin position="256"/>
        <end position="315"/>
    </location>
</feature>
<evidence type="ECO:0000256" key="1">
    <source>
        <dbReference type="ARBA" id="ARBA00004479"/>
    </source>
</evidence>
<accession>A0A3Q3KTW7</accession>
<keyword evidence="6 9" id="KW-0472">Membrane</keyword>
<dbReference type="GeneID" id="113145283"/>
<comment type="subcellular location">
    <subcellularLocation>
        <location evidence="1">Membrane</location>
        <topology evidence="1">Single-pass type I membrane protein</topology>
    </subcellularLocation>
</comment>
<feature type="compositionally biased region" description="Polar residues" evidence="8">
    <location>
        <begin position="258"/>
        <end position="269"/>
    </location>
</feature>